<name>A0A318LTY8_9PSEU</name>
<dbReference type="EC" id="6.3.4.15" evidence="5"/>
<dbReference type="PROSITE" id="PS51733">
    <property type="entry name" value="BPL_LPL_CATALYTIC"/>
    <property type="match status" value="1"/>
</dbReference>
<dbReference type="PANTHER" id="PTHR12835:SF5">
    <property type="entry name" value="BIOTIN--PROTEIN LIGASE"/>
    <property type="match status" value="1"/>
</dbReference>
<reference evidence="7 8" key="1">
    <citation type="submission" date="2016-07" db="EMBL/GenBank/DDBJ databases">
        <title>Draft genome sequence of Prauserella sp. YIM 121212, isolated from alkaline soil.</title>
        <authorList>
            <person name="Ruckert C."/>
            <person name="Albersmeier A."/>
            <person name="Jiang C.-L."/>
            <person name="Jiang Y."/>
            <person name="Kalinowski J."/>
            <person name="Schneider O."/>
            <person name="Winkler A."/>
            <person name="Zotchev S.B."/>
        </authorList>
    </citation>
    <scope>NUCLEOTIDE SEQUENCE [LARGE SCALE GENOMIC DNA]</scope>
    <source>
        <strain evidence="7 8">YIM 121212</strain>
    </source>
</reference>
<evidence type="ECO:0000256" key="2">
    <source>
        <dbReference type="ARBA" id="ARBA00022741"/>
    </source>
</evidence>
<evidence type="ECO:0000259" key="6">
    <source>
        <dbReference type="PROSITE" id="PS51733"/>
    </source>
</evidence>
<dbReference type="RefSeq" id="WP_110335086.1">
    <property type="nucleotide sequence ID" value="NZ_JBHVKT010000037.1"/>
</dbReference>
<dbReference type="EMBL" id="MASU01000003">
    <property type="protein sequence ID" value="PXY37291.1"/>
    <property type="molecule type" value="Genomic_DNA"/>
</dbReference>
<keyword evidence="1 7" id="KW-0436">Ligase</keyword>
<dbReference type="Pfam" id="PF02237">
    <property type="entry name" value="BPL_C"/>
    <property type="match status" value="1"/>
</dbReference>
<dbReference type="GO" id="GO:0004077">
    <property type="term" value="F:biotin--[biotin carboxyl-carrier protein] ligase activity"/>
    <property type="evidence" value="ECO:0007669"/>
    <property type="project" value="UniProtKB-EC"/>
</dbReference>
<dbReference type="SUPFAM" id="SSF50037">
    <property type="entry name" value="C-terminal domain of transcriptional repressors"/>
    <property type="match status" value="1"/>
</dbReference>
<keyword evidence="2" id="KW-0547">Nucleotide-binding</keyword>
<keyword evidence="3" id="KW-0067">ATP-binding</keyword>
<keyword evidence="8" id="KW-1185">Reference proteome</keyword>
<gene>
    <name evidence="7" type="ORF">BA062_05985</name>
</gene>
<accession>A0A318LTY8</accession>
<dbReference type="GO" id="GO:0005524">
    <property type="term" value="F:ATP binding"/>
    <property type="evidence" value="ECO:0007669"/>
    <property type="project" value="UniProtKB-KW"/>
</dbReference>
<dbReference type="InterPro" id="IPR004143">
    <property type="entry name" value="BPL_LPL_catalytic"/>
</dbReference>
<comment type="caution">
    <text evidence="7">The sequence shown here is derived from an EMBL/GenBank/DDBJ whole genome shotgun (WGS) entry which is preliminary data.</text>
</comment>
<dbReference type="Gene3D" id="3.30.930.10">
    <property type="entry name" value="Bira Bifunctional Protein, Domain 2"/>
    <property type="match status" value="1"/>
</dbReference>
<dbReference type="InterPro" id="IPR004408">
    <property type="entry name" value="Biotin_CoA_COase_ligase"/>
</dbReference>
<dbReference type="InterPro" id="IPR008988">
    <property type="entry name" value="Transcriptional_repressor_C"/>
</dbReference>
<dbReference type="Proteomes" id="UP000247892">
    <property type="component" value="Unassembled WGS sequence"/>
</dbReference>
<dbReference type="InterPro" id="IPR045864">
    <property type="entry name" value="aa-tRNA-synth_II/BPL/LPL"/>
</dbReference>
<dbReference type="GO" id="GO:0005737">
    <property type="term" value="C:cytoplasm"/>
    <property type="evidence" value="ECO:0007669"/>
    <property type="project" value="TreeGrafter"/>
</dbReference>
<dbReference type="InterPro" id="IPR003142">
    <property type="entry name" value="BPL_C"/>
</dbReference>
<dbReference type="CDD" id="cd16442">
    <property type="entry name" value="BPL"/>
    <property type="match status" value="1"/>
</dbReference>
<evidence type="ECO:0000313" key="8">
    <source>
        <dbReference type="Proteomes" id="UP000247892"/>
    </source>
</evidence>
<sequence>MKRIDAARLRAELVRPVGPYARLDVVASTGSTNADLREALVEGAEDRTVLIAEEQTAGLGRRGRTWVSPSGAGVYCSVLFRPAGVSLAVLGSLASVAGLALMDLTRELGVPAVLKWPNDVLASDGRGKLAGILSEAAASEEQGVILGIGLNVTPSREPVEPGPGGLTAAALSELGARTTDRTEISRLLLTFLHERENAWRAGAGDLATSGLLEDYRAHCATLGQEVKIMIAGGEKLLGNAVDLDRTGALVVETNTGARRTIFAGDVVHLRPVSG</sequence>
<proteinExistence type="predicted"/>
<dbReference type="AlphaFoldDB" id="A0A318LTY8"/>
<evidence type="ECO:0000256" key="4">
    <source>
        <dbReference type="ARBA" id="ARBA00023267"/>
    </source>
</evidence>
<feature type="domain" description="BPL/LPL catalytic" evidence="6">
    <location>
        <begin position="12"/>
        <end position="200"/>
    </location>
</feature>
<evidence type="ECO:0000256" key="3">
    <source>
        <dbReference type="ARBA" id="ARBA00022840"/>
    </source>
</evidence>
<dbReference type="SUPFAM" id="SSF55681">
    <property type="entry name" value="Class II aaRS and biotin synthetases"/>
    <property type="match status" value="1"/>
</dbReference>
<dbReference type="PANTHER" id="PTHR12835">
    <property type="entry name" value="BIOTIN PROTEIN LIGASE"/>
    <property type="match status" value="1"/>
</dbReference>
<organism evidence="7 8">
    <name type="scientific">Prauserella flavalba</name>
    <dbReference type="NCBI Taxonomy" id="1477506"/>
    <lineage>
        <taxon>Bacteria</taxon>
        <taxon>Bacillati</taxon>
        <taxon>Actinomycetota</taxon>
        <taxon>Actinomycetes</taxon>
        <taxon>Pseudonocardiales</taxon>
        <taxon>Pseudonocardiaceae</taxon>
        <taxon>Prauserella</taxon>
    </lineage>
</organism>
<evidence type="ECO:0000313" key="7">
    <source>
        <dbReference type="EMBL" id="PXY37291.1"/>
    </source>
</evidence>
<protein>
    <recommendedName>
        <fullName evidence="5">biotin--[biotin carboxyl-carrier protein] ligase</fullName>
        <ecNumber evidence="5">6.3.4.15</ecNumber>
    </recommendedName>
</protein>
<keyword evidence="4" id="KW-0092">Biotin</keyword>
<dbReference type="OrthoDB" id="9807064at2"/>
<dbReference type="NCBIfam" id="TIGR00121">
    <property type="entry name" value="birA_ligase"/>
    <property type="match status" value="1"/>
</dbReference>
<evidence type="ECO:0000256" key="5">
    <source>
        <dbReference type="ARBA" id="ARBA00024227"/>
    </source>
</evidence>
<dbReference type="Gene3D" id="2.30.30.100">
    <property type="match status" value="1"/>
</dbReference>
<dbReference type="Pfam" id="PF03099">
    <property type="entry name" value="BPL_LplA_LipB"/>
    <property type="match status" value="1"/>
</dbReference>
<evidence type="ECO:0000256" key="1">
    <source>
        <dbReference type="ARBA" id="ARBA00022598"/>
    </source>
</evidence>